<dbReference type="Proteomes" id="UP000593562">
    <property type="component" value="Unassembled WGS sequence"/>
</dbReference>
<dbReference type="InParanoid" id="A0A7J7C4P1"/>
<accession>A0A7J7C4P1</accession>
<dbReference type="EMBL" id="JAAARO010000021">
    <property type="protein sequence ID" value="KAF5729120.1"/>
    <property type="molecule type" value="Genomic_DNA"/>
</dbReference>
<name>A0A7J7C4P1_TRIWF</name>
<keyword evidence="1" id="KW-0413">Isomerase</keyword>
<evidence type="ECO:0000313" key="2">
    <source>
        <dbReference type="Proteomes" id="UP000593562"/>
    </source>
</evidence>
<comment type="caution">
    <text evidence="1">The sequence shown here is derived from an EMBL/GenBank/DDBJ whole genome shotgun (WGS) entry which is preliminary data.</text>
</comment>
<dbReference type="GO" id="GO:0016853">
    <property type="term" value="F:isomerase activity"/>
    <property type="evidence" value="ECO:0007669"/>
    <property type="project" value="UniProtKB-KW"/>
</dbReference>
<gene>
    <name evidence="1" type="ORF">HS088_TW21G01278</name>
</gene>
<organism evidence="1 2">
    <name type="scientific">Tripterygium wilfordii</name>
    <name type="common">Thunder God vine</name>
    <dbReference type="NCBI Taxonomy" id="458696"/>
    <lineage>
        <taxon>Eukaryota</taxon>
        <taxon>Viridiplantae</taxon>
        <taxon>Streptophyta</taxon>
        <taxon>Embryophyta</taxon>
        <taxon>Tracheophyta</taxon>
        <taxon>Spermatophyta</taxon>
        <taxon>Magnoliopsida</taxon>
        <taxon>eudicotyledons</taxon>
        <taxon>Gunneridae</taxon>
        <taxon>Pentapetalae</taxon>
        <taxon>rosids</taxon>
        <taxon>fabids</taxon>
        <taxon>Celastrales</taxon>
        <taxon>Celastraceae</taxon>
        <taxon>Tripterygium</taxon>
    </lineage>
</organism>
<proteinExistence type="predicted"/>
<protein>
    <submittedName>
        <fullName evidence="1">Putative mannose-6-phosphate isomerase</fullName>
    </submittedName>
</protein>
<reference evidence="1 2" key="1">
    <citation type="journal article" date="2020" name="Nat. Commun.">
        <title>Genome of Tripterygium wilfordii and identification of cytochrome P450 involved in triptolide biosynthesis.</title>
        <authorList>
            <person name="Tu L."/>
            <person name="Su P."/>
            <person name="Zhang Z."/>
            <person name="Gao L."/>
            <person name="Wang J."/>
            <person name="Hu T."/>
            <person name="Zhou J."/>
            <person name="Zhang Y."/>
            <person name="Zhao Y."/>
            <person name="Liu Y."/>
            <person name="Song Y."/>
            <person name="Tong Y."/>
            <person name="Lu Y."/>
            <person name="Yang J."/>
            <person name="Xu C."/>
            <person name="Jia M."/>
            <person name="Peters R.J."/>
            <person name="Huang L."/>
            <person name="Gao W."/>
        </authorList>
    </citation>
    <scope>NUCLEOTIDE SEQUENCE [LARGE SCALE GENOMIC DNA]</scope>
    <source>
        <strain evidence="2">cv. XIE 37</strain>
        <tissue evidence="1">Leaf</tissue>
    </source>
</reference>
<sequence>MLPYFHSWSMVVPPDIDAVVRQVGISSLGIMLVSVYASAWMCRALIAGDDETMSDEAIWETLPVQFYSFKLLILKHVVISALGYSLGKGKMVGQLTDNKQLVLKLENQCPTDIGVVSAAFFKHVKLNPGEALYLGASGLSIIIRVHITNYVSTINSLDDHSL</sequence>
<keyword evidence="2" id="KW-1185">Reference proteome</keyword>
<evidence type="ECO:0000313" key="1">
    <source>
        <dbReference type="EMBL" id="KAF5729120.1"/>
    </source>
</evidence>
<dbReference type="AlphaFoldDB" id="A0A7J7C4P1"/>